<protein>
    <submittedName>
        <fullName evidence="3">T-complex protein 1 subunit beta</fullName>
    </submittedName>
</protein>
<accession>A0A8D8FPS0</accession>
<sequence>MAHHILYAFALIVVFPQRIAETFAEEEEDEIARLSSFVMAIGDLIKITLGPKGMDMDMIQVAHGRSAGQVEVTIDGADDYEGGLRRLCEPEKPIEQNLPGGERPRRRHVRG</sequence>
<name>A0A8D8FPS0_CULPI</name>
<feature type="signal peptide" evidence="2">
    <location>
        <begin position="1"/>
        <end position="24"/>
    </location>
</feature>
<reference evidence="3" key="1">
    <citation type="submission" date="2021-05" db="EMBL/GenBank/DDBJ databases">
        <authorList>
            <person name="Alioto T."/>
            <person name="Alioto T."/>
            <person name="Gomez Garrido J."/>
        </authorList>
    </citation>
    <scope>NUCLEOTIDE SEQUENCE</scope>
</reference>
<dbReference type="InterPro" id="IPR027413">
    <property type="entry name" value="GROEL-like_equatorial_sf"/>
</dbReference>
<proteinExistence type="predicted"/>
<feature type="region of interest" description="Disordered" evidence="1">
    <location>
        <begin position="88"/>
        <end position="111"/>
    </location>
</feature>
<organism evidence="3">
    <name type="scientific">Culex pipiens</name>
    <name type="common">House mosquito</name>
    <dbReference type="NCBI Taxonomy" id="7175"/>
    <lineage>
        <taxon>Eukaryota</taxon>
        <taxon>Metazoa</taxon>
        <taxon>Ecdysozoa</taxon>
        <taxon>Arthropoda</taxon>
        <taxon>Hexapoda</taxon>
        <taxon>Insecta</taxon>
        <taxon>Pterygota</taxon>
        <taxon>Neoptera</taxon>
        <taxon>Endopterygota</taxon>
        <taxon>Diptera</taxon>
        <taxon>Nematocera</taxon>
        <taxon>Culicoidea</taxon>
        <taxon>Culicidae</taxon>
        <taxon>Culicinae</taxon>
        <taxon>Culicini</taxon>
        <taxon>Culex</taxon>
        <taxon>Culex</taxon>
    </lineage>
</organism>
<dbReference type="AlphaFoldDB" id="A0A8D8FPS0"/>
<dbReference type="Gene3D" id="1.10.560.10">
    <property type="entry name" value="GroEL-like equatorial domain"/>
    <property type="match status" value="1"/>
</dbReference>
<dbReference type="EMBL" id="HBUE01088989">
    <property type="protein sequence ID" value="CAG6480657.1"/>
    <property type="molecule type" value="Transcribed_RNA"/>
</dbReference>
<evidence type="ECO:0000256" key="1">
    <source>
        <dbReference type="SAM" id="MobiDB-lite"/>
    </source>
</evidence>
<keyword evidence="2" id="KW-0732">Signal</keyword>
<dbReference type="EMBL" id="HBUE01088988">
    <property type="protein sequence ID" value="CAG6480656.1"/>
    <property type="molecule type" value="Transcribed_RNA"/>
</dbReference>
<evidence type="ECO:0000313" key="3">
    <source>
        <dbReference type="EMBL" id="CAG6480657.1"/>
    </source>
</evidence>
<feature type="chain" id="PRO_5036428067" evidence="2">
    <location>
        <begin position="25"/>
        <end position="111"/>
    </location>
</feature>
<evidence type="ECO:0000256" key="2">
    <source>
        <dbReference type="SAM" id="SignalP"/>
    </source>
</evidence>